<comment type="caution">
    <text evidence="2">The sequence shown here is derived from an EMBL/GenBank/DDBJ whole genome shotgun (WGS) entry which is preliminary data.</text>
</comment>
<dbReference type="Proteomes" id="UP001159363">
    <property type="component" value="Chromosome 8"/>
</dbReference>
<keyword evidence="3" id="KW-1185">Reference proteome</keyword>
<protein>
    <recommendedName>
        <fullName evidence="1">HAT C-terminal dimerisation domain-containing protein</fullName>
    </recommendedName>
</protein>
<dbReference type="Pfam" id="PF05699">
    <property type="entry name" value="Dimer_Tnp_hAT"/>
    <property type="match status" value="1"/>
</dbReference>
<evidence type="ECO:0000259" key="1">
    <source>
        <dbReference type="Pfam" id="PF05699"/>
    </source>
</evidence>
<organism evidence="2 3">
    <name type="scientific">Dryococelus australis</name>
    <dbReference type="NCBI Taxonomy" id="614101"/>
    <lineage>
        <taxon>Eukaryota</taxon>
        <taxon>Metazoa</taxon>
        <taxon>Ecdysozoa</taxon>
        <taxon>Arthropoda</taxon>
        <taxon>Hexapoda</taxon>
        <taxon>Insecta</taxon>
        <taxon>Pterygota</taxon>
        <taxon>Neoptera</taxon>
        <taxon>Polyneoptera</taxon>
        <taxon>Phasmatodea</taxon>
        <taxon>Verophasmatodea</taxon>
        <taxon>Anareolatae</taxon>
        <taxon>Phasmatidae</taxon>
        <taxon>Eurycanthinae</taxon>
        <taxon>Dryococelus</taxon>
    </lineage>
</organism>
<dbReference type="InterPro" id="IPR008906">
    <property type="entry name" value="HATC_C_dom"/>
</dbReference>
<dbReference type="InterPro" id="IPR012337">
    <property type="entry name" value="RNaseH-like_sf"/>
</dbReference>
<feature type="domain" description="HAT C-terminal dimerisation" evidence="1">
    <location>
        <begin position="13"/>
        <end position="63"/>
    </location>
</feature>
<proteinExistence type="predicted"/>
<gene>
    <name evidence="2" type="ORF">PR048_023517</name>
</gene>
<reference evidence="2 3" key="1">
    <citation type="submission" date="2023-02" db="EMBL/GenBank/DDBJ databases">
        <title>LHISI_Scaffold_Assembly.</title>
        <authorList>
            <person name="Stuart O.P."/>
            <person name="Cleave R."/>
            <person name="Magrath M.J.L."/>
            <person name="Mikheyev A.S."/>
        </authorList>
    </citation>
    <scope>NUCLEOTIDE SEQUENCE [LARGE SCALE GENOMIC DNA]</scope>
    <source>
        <strain evidence="2">Daus_M_001</strain>
        <tissue evidence="2">Leg muscle</tissue>
    </source>
</reference>
<name>A0ABQ9GUA2_9NEOP</name>
<sequence length="71" mass="8068">MAHQLEANDNIEVSDYLFSPPISREDDPLKWWKEKGSILYTHLCKIATKFLSIPATEAASQQVEFSQELGT</sequence>
<dbReference type="SUPFAM" id="SSF53098">
    <property type="entry name" value="Ribonuclease H-like"/>
    <property type="match status" value="1"/>
</dbReference>
<accession>A0ABQ9GUA2</accession>
<evidence type="ECO:0000313" key="3">
    <source>
        <dbReference type="Proteomes" id="UP001159363"/>
    </source>
</evidence>
<dbReference type="EMBL" id="JARBHB010000009">
    <property type="protein sequence ID" value="KAJ8875621.1"/>
    <property type="molecule type" value="Genomic_DNA"/>
</dbReference>
<evidence type="ECO:0000313" key="2">
    <source>
        <dbReference type="EMBL" id="KAJ8875621.1"/>
    </source>
</evidence>